<dbReference type="Proteomes" id="UP001366085">
    <property type="component" value="Unassembled WGS sequence"/>
</dbReference>
<evidence type="ECO:0008006" key="3">
    <source>
        <dbReference type="Google" id="ProtNLM"/>
    </source>
</evidence>
<dbReference type="RefSeq" id="WP_337320040.1">
    <property type="nucleotide sequence ID" value="NZ_JBBDGN010000008.1"/>
</dbReference>
<proteinExistence type="predicted"/>
<protein>
    <recommendedName>
        <fullName evidence="3">AB hydrolase-1 domain-containing protein</fullName>
    </recommendedName>
</protein>
<accession>A0ABU8LMS1</accession>
<name>A0ABU8LMS1_9MICO</name>
<dbReference type="EMBL" id="JBBDGN010000008">
    <property type="protein sequence ID" value="MEJ1091982.1"/>
    <property type="molecule type" value="Genomic_DNA"/>
</dbReference>
<dbReference type="InterPro" id="IPR029058">
    <property type="entry name" value="AB_hydrolase_fold"/>
</dbReference>
<sequence>MSTRRAFAHSASRPAQRAWPSARVDADEFVPLPTDQAPPAQATLIAAQVSGSPILFAHSILGVSAALATPTLHPAALVLVEPALYDLVRGNEAIERHISAVSEARSLAATGDLLGFWGIIRPLMFGGSFNAAHWETERPVAEHWARTPLPWGNGLREQMLQDTPILVVTGGWNDEYEYIAERLVHLGAEHVVLEGAQHRPQDLPHFSAVVDAFTASLG</sequence>
<dbReference type="SUPFAM" id="SSF53474">
    <property type="entry name" value="alpha/beta-Hydrolases"/>
    <property type="match status" value="1"/>
</dbReference>
<evidence type="ECO:0000313" key="2">
    <source>
        <dbReference type="Proteomes" id="UP001366085"/>
    </source>
</evidence>
<comment type="caution">
    <text evidence="1">The sequence shown here is derived from an EMBL/GenBank/DDBJ whole genome shotgun (WGS) entry which is preliminary data.</text>
</comment>
<reference evidence="1 2" key="1">
    <citation type="submission" date="2024-02" db="EMBL/GenBank/DDBJ databases">
        <authorList>
            <person name="Saticioglu I.B."/>
        </authorList>
    </citation>
    <scope>NUCLEOTIDE SEQUENCE [LARGE SCALE GENOMIC DNA]</scope>
    <source>
        <strain evidence="1 2">Mu-43</strain>
    </source>
</reference>
<organism evidence="1 2">
    <name type="scientific">Microbacterium istanbulense</name>
    <dbReference type="NCBI Taxonomy" id="3122049"/>
    <lineage>
        <taxon>Bacteria</taxon>
        <taxon>Bacillati</taxon>
        <taxon>Actinomycetota</taxon>
        <taxon>Actinomycetes</taxon>
        <taxon>Micrococcales</taxon>
        <taxon>Microbacteriaceae</taxon>
        <taxon>Microbacterium</taxon>
    </lineage>
</organism>
<evidence type="ECO:0000313" key="1">
    <source>
        <dbReference type="EMBL" id="MEJ1091982.1"/>
    </source>
</evidence>
<gene>
    <name evidence="1" type="ORF">WDU93_09770</name>
</gene>
<keyword evidence="2" id="KW-1185">Reference proteome</keyword>